<dbReference type="RefSeq" id="WP_093308257.1">
    <property type="nucleotide sequence ID" value="NZ_FNYH01000001.1"/>
</dbReference>
<dbReference type="InterPro" id="IPR011528">
    <property type="entry name" value="NERD"/>
</dbReference>
<protein>
    <submittedName>
        <fullName evidence="2">Nuclease-related domain-containing protein</fullName>
    </submittedName>
</protein>
<dbReference type="Pfam" id="PF08378">
    <property type="entry name" value="NERD"/>
    <property type="match status" value="1"/>
</dbReference>
<evidence type="ECO:0000313" key="3">
    <source>
        <dbReference type="Proteomes" id="UP000242999"/>
    </source>
</evidence>
<dbReference type="AlphaFoldDB" id="A0A1H6QR75"/>
<dbReference type="STRING" id="64971.SAMN05421831_101392"/>
<organism evidence="2 3">
    <name type="scientific">Allopseudospirillum japonicum</name>
    <dbReference type="NCBI Taxonomy" id="64971"/>
    <lineage>
        <taxon>Bacteria</taxon>
        <taxon>Pseudomonadati</taxon>
        <taxon>Pseudomonadota</taxon>
        <taxon>Gammaproteobacteria</taxon>
        <taxon>Oceanospirillales</taxon>
        <taxon>Oceanospirillaceae</taxon>
        <taxon>Allopseudospirillum</taxon>
    </lineage>
</organism>
<dbReference type="PROSITE" id="PS50965">
    <property type="entry name" value="NERD"/>
    <property type="match status" value="1"/>
</dbReference>
<reference evidence="3" key="1">
    <citation type="submission" date="2016-10" db="EMBL/GenBank/DDBJ databases">
        <authorList>
            <person name="Varghese N."/>
            <person name="Submissions S."/>
        </authorList>
    </citation>
    <scope>NUCLEOTIDE SEQUENCE [LARGE SCALE GENOMIC DNA]</scope>
    <source>
        <strain evidence="3">DSM 7165</strain>
    </source>
</reference>
<name>A0A1H6QR75_9GAMM</name>
<feature type="domain" description="NERD" evidence="1">
    <location>
        <begin position="15"/>
        <end position="132"/>
    </location>
</feature>
<evidence type="ECO:0000313" key="2">
    <source>
        <dbReference type="EMBL" id="SEI41482.1"/>
    </source>
</evidence>
<dbReference type="OrthoDB" id="5500241at2"/>
<accession>A0A1H6QR75</accession>
<sequence length="157" mass="18073">MILKDYNHRPDADPRSEDNCAEVASRLRNAFRTNEDVLVLNDVPIAIEHRTVNVDQVVLHSYGITLINSRTLYGKIEVNYRHEWSRALKGRDLPMENPIELFKYVSRHLRNKLVKHTAQVLSKANGIQKTFDVLPIDVVFVQAPKSNIQGSVEYDFC</sequence>
<dbReference type="Proteomes" id="UP000242999">
    <property type="component" value="Unassembled WGS sequence"/>
</dbReference>
<dbReference type="EMBL" id="FNYH01000001">
    <property type="protein sequence ID" value="SEI41482.1"/>
    <property type="molecule type" value="Genomic_DNA"/>
</dbReference>
<keyword evidence="3" id="KW-1185">Reference proteome</keyword>
<proteinExistence type="predicted"/>
<evidence type="ECO:0000259" key="1">
    <source>
        <dbReference type="PROSITE" id="PS50965"/>
    </source>
</evidence>
<gene>
    <name evidence="2" type="ORF">SAMN05421831_101392</name>
</gene>